<dbReference type="EMBL" id="BGPR01001158">
    <property type="protein sequence ID" value="GBM46923.1"/>
    <property type="molecule type" value="Genomic_DNA"/>
</dbReference>
<dbReference type="Proteomes" id="UP000499080">
    <property type="component" value="Unassembled WGS sequence"/>
</dbReference>
<evidence type="ECO:0000313" key="2">
    <source>
        <dbReference type="Proteomes" id="UP000499080"/>
    </source>
</evidence>
<comment type="caution">
    <text evidence="1">The sequence shown here is derived from an EMBL/GenBank/DDBJ whole genome shotgun (WGS) entry which is preliminary data.</text>
</comment>
<sequence>MLHKHGDFTFPRRIPAFKEDGKCDAGHNDILIYSISSLFIERRSSFPRLPVHYPHVHAQLQTHQVCEAVESRKHESKKTEEKEAANDVNMSNISLGPKVLLQTLKVKMISDNKEVSVRIILDSGSQRSYILRSLAAEMGT</sequence>
<gene>
    <name evidence="1" type="ORF">AVEN_105782_1</name>
</gene>
<evidence type="ECO:0008006" key="3">
    <source>
        <dbReference type="Google" id="ProtNLM"/>
    </source>
</evidence>
<dbReference type="AlphaFoldDB" id="A0A4Y2FZZ6"/>
<evidence type="ECO:0000313" key="1">
    <source>
        <dbReference type="EMBL" id="GBM46923.1"/>
    </source>
</evidence>
<organism evidence="1 2">
    <name type="scientific">Araneus ventricosus</name>
    <name type="common">Orbweaver spider</name>
    <name type="synonym">Epeira ventricosa</name>
    <dbReference type="NCBI Taxonomy" id="182803"/>
    <lineage>
        <taxon>Eukaryota</taxon>
        <taxon>Metazoa</taxon>
        <taxon>Ecdysozoa</taxon>
        <taxon>Arthropoda</taxon>
        <taxon>Chelicerata</taxon>
        <taxon>Arachnida</taxon>
        <taxon>Araneae</taxon>
        <taxon>Araneomorphae</taxon>
        <taxon>Entelegynae</taxon>
        <taxon>Araneoidea</taxon>
        <taxon>Araneidae</taxon>
        <taxon>Araneus</taxon>
    </lineage>
</organism>
<reference evidence="1 2" key="1">
    <citation type="journal article" date="2019" name="Sci. Rep.">
        <title>Orb-weaving spider Araneus ventricosus genome elucidates the spidroin gene catalogue.</title>
        <authorList>
            <person name="Kono N."/>
            <person name="Nakamura H."/>
            <person name="Ohtoshi R."/>
            <person name="Moran D.A.P."/>
            <person name="Shinohara A."/>
            <person name="Yoshida Y."/>
            <person name="Fujiwara M."/>
            <person name="Mori M."/>
            <person name="Tomita M."/>
            <person name="Arakawa K."/>
        </authorList>
    </citation>
    <scope>NUCLEOTIDE SEQUENCE [LARGE SCALE GENOMIC DNA]</scope>
</reference>
<name>A0A4Y2FZZ6_ARAVE</name>
<protein>
    <recommendedName>
        <fullName evidence="3">Peptidase aspartic putative domain-containing protein</fullName>
    </recommendedName>
</protein>
<keyword evidence="2" id="KW-1185">Reference proteome</keyword>
<proteinExistence type="predicted"/>
<accession>A0A4Y2FZZ6</accession>